<dbReference type="AlphaFoldDB" id="A0AB39SH13"/>
<evidence type="ECO:0000313" key="1">
    <source>
        <dbReference type="EMBL" id="XDQ66505.1"/>
    </source>
</evidence>
<accession>A0AB39SH13</accession>
<organism evidence="1">
    <name type="scientific">Streptomyces sp. R35</name>
    <dbReference type="NCBI Taxonomy" id="3238630"/>
    <lineage>
        <taxon>Bacteria</taxon>
        <taxon>Bacillati</taxon>
        <taxon>Actinomycetota</taxon>
        <taxon>Actinomycetes</taxon>
        <taxon>Kitasatosporales</taxon>
        <taxon>Streptomycetaceae</taxon>
        <taxon>Streptomyces</taxon>
    </lineage>
</organism>
<dbReference type="EMBL" id="CP163440">
    <property type="protein sequence ID" value="XDQ66505.1"/>
    <property type="molecule type" value="Genomic_DNA"/>
</dbReference>
<gene>
    <name evidence="1" type="ORF">AB5J50_39725</name>
</gene>
<protein>
    <recommendedName>
        <fullName evidence="2">YCII-related domain-containing protein</fullName>
    </recommendedName>
</protein>
<proteinExistence type="predicted"/>
<reference evidence="1" key="1">
    <citation type="submission" date="2024-07" db="EMBL/GenBank/DDBJ databases">
        <authorList>
            <person name="Yu S.T."/>
        </authorList>
    </citation>
    <scope>NUCLEOTIDE SEQUENCE</scope>
    <source>
        <strain evidence="1">R35</strain>
    </source>
</reference>
<dbReference type="RefSeq" id="WP_369263507.1">
    <property type="nucleotide sequence ID" value="NZ_CP163440.1"/>
</dbReference>
<evidence type="ECO:0008006" key="2">
    <source>
        <dbReference type="Google" id="ProtNLM"/>
    </source>
</evidence>
<name>A0AB39SH13_9ACTN</name>
<sequence length="114" mass="12284">MQTALFDLPETPPEHAVVARFHLDCDDLGDPDQWSLVFAAERSMGAAVKAAGVGEVDGNEFGGGEVVIFAYGPDAETLYRAMEPGLRALPFRPAHAVLRYGEPVDGVVTERIEL</sequence>